<dbReference type="InterPro" id="IPR002068">
    <property type="entry name" value="A-crystallin/Hsp20_dom"/>
</dbReference>
<comment type="caution">
    <text evidence="5">The sequence shown here is derived from an EMBL/GenBank/DDBJ whole genome shotgun (WGS) entry which is preliminary data.</text>
</comment>
<evidence type="ECO:0000313" key="6">
    <source>
        <dbReference type="Proteomes" id="UP001500657"/>
    </source>
</evidence>
<keyword evidence="6" id="KW-1185">Reference proteome</keyword>
<dbReference type="EMBL" id="BAAAFO010000001">
    <property type="protein sequence ID" value="GAA0242994.1"/>
    <property type="molecule type" value="Genomic_DNA"/>
</dbReference>
<evidence type="ECO:0000256" key="1">
    <source>
        <dbReference type="ARBA" id="ARBA00023016"/>
    </source>
</evidence>
<dbReference type="PANTHER" id="PTHR47062">
    <property type="match status" value="1"/>
</dbReference>
<name>A0ABP3DUB7_9GAMM</name>
<sequence>MRNSLFDLAPLHRSSVGFDRIFDLLENATRAQAVDSWPPYDTVKLSDDRYRITMAVAGFNREELDISVQPNLLVVSGERKSAEQEGEFLYRGIASRAFTRRFELADHVKVTGANLADGLLTIELQREVPESLRPRRIAITSTPAGVTLEQSSQRQIENQAA</sequence>
<protein>
    <submittedName>
        <fullName evidence="5">Hsp20 family protein</fullName>
    </submittedName>
</protein>
<dbReference type="InterPro" id="IPR008978">
    <property type="entry name" value="HSP20-like_chaperone"/>
</dbReference>
<dbReference type="RefSeq" id="WP_343879979.1">
    <property type="nucleotide sequence ID" value="NZ_BAAAFO010000001.1"/>
</dbReference>
<evidence type="ECO:0000313" key="5">
    <source>
        <dbReference type="EMBL" id="GAA0242994.1"/>
    </source>
</evidence>
<comment type="similarity">
    <text evidence="2 3">Belongs to the small heat shock protein (HSP20) family.</text>
</comment>
<reference evidence="6" key="1">
    <citation type="journal article" date="2019" name="Int. J. Syst. Evol. Microbiol.">
        <title>The Global Catalogue of Microorganisms (GCM) 10K type strain sequencing project: providing services to taxonomists for standard genome sequencing and annotation.</title>
        <authorList>
            <consortium name="The Broad Institute Genomics Platform"/>
            <consortium name="The Broad Institute Genome Sequencing Center for Infectious Disease"/>
            <person name="Wu L."/>
            <person name="Ma J."/>
        </authorList>
    </citation>
    <scope>NUCLEOTIDE SEQUENCE [LARGE SCALE GENOMIC DNA]</scope>
    <source>
        <strain evidence="6">JCM 16242</strain>
    </source>
</reference>
<evidence type="ECO:0000256" key="2">
    <source>
        <dbReference type="PROSITE-ProRule" id="PRU00285"/>
    </source>
</evidence>
<keyword evidence="1" id="KW-0346">Stress response</keyword>
<dbReference type="PANTHER" id="PTHR47062:SF1">
    <property type="entry name" value="SMALL HEAT SHOCK PROTEIN IBPA"/>
    <property type="match status" value="1"/>
</dbReference>
<evidence type="ECO:0000259" key="4">
    <source>
        <dbReference type="PROSITE" id="PS01031"/>
    </source>
</evidence>
<dbReference type="InterPro" id="IPR037913">
    <property type="entry name" value="ACD_IbpA/B"/>
</dbReference>
<evidence type="ECO:0000256" key="3">
    <source>
        <dbReference type="RuleBase" id="RU003616"/>
    </source>
</evidence>
<feature type="domain" description="SHSP" evidence="4">
    <location>
        <begin position="31"/>
        <end position="142"/>
    </location>
</feature>
<dbReference type="PROSITE" id="PS01031">
    <property type="entry name" value="SHSP"/>
    <property type="match status" value="1"/>
</dbReference>
<dbReference type="Proteomes" id="UP001500657">
    <property type="component" value="Unassembled WGS sequence"/>
</dbReference>
<gene>
    <name evidence="5" type="ORF">GCM10009126_05850</name>
</gene>
<organism evidence="5 6">
    <name type="scientific">Rhodanobacter caeni</name>
    <dbReference type="NCBI Taxonomy" id="657654"/>
    <lineage>
        <taxon>Bacteria</taxon>
        <taxon>Pseudomonadati</taxon>
        <taxon>Pseudomonadota</taxon>
        <taxon>Gammaproteobacteria</taxon>
        <taxon>Lysobacterales</taxon>
        <taxon>Rhodanobacteraceae</taxon>
        <taxon>Rhodanobacter</taxon>
    </lineage>
</organism>
<dbReference type="Gene3D" id="2.60.40.790">
    <property type="match status" value="1"/>
</dbReference>
<dbReference type="Pfam" id="PF00011">
    <property type="entry name" value="HSP20"/>
    <property type="match status" value="1"/>
</dbReference>
<dbReference type="SUPFAM" id="SSF49764">
    <property type="entry name" value="HSP20-like chaperones"/>
    <property type="match status" value="1"/>
</dbReference>
<dbReference type="CDD" id="cd06470">
    <property type="entry name" value="ACD_IbpA-B_like"/>
    <property type="match status" value="1"/>
</dbReference>
<proteinExistence type="inferred from homology"/>
<accession>A0ABP3DUB7</accession>